<dbReference type="RefSeq" id="WP_349240498.1">
    <property type="nucleotide sequence ID" value="NZ_JAVTTO010000001.1"/>
</dbReference>
<evidence type="ECO:0000313" key="2">
    <source>
        <dbReference type="EMBL" id="MDT7831247.1"/>
    </source>
</evidence>
<dbReference type="EMBL" id="JAVTTO010000001">
    <property type="protein sequence ID" value="MDT7831247.1"/>
    <property type="molecule type" value="Genomic_DNA"/>
</dbReference>
<keyword evidence="1" id="KW-0472">Membrane</keyword>
<keyword evidence="1" id="KW-1133">Transmembrane helix</keyword>
<proteinExistence type="predicted"/>
<keyword evidence="3" id="KW-1185">Reference proteome</keyword>
<dbReference type="Proteomes" id="UP001257277">
    <property type="component" value="Unassembled WGS sequence"/>
</dbReference>
<organism evidence="2 3">
    <name type="scientific">Asprobacillus argus</name>
    <dbReference type="NCBI Taxonomy" id="3076534"/>
    <lineage>
        <taxon>Bacteria</taxon>
        <taxon>Pseudomonadati</taxon>
        <taxon>Bacteroidota</taxon>
        <taxon>Flavobacteriia</taxon>
        <taxon>Flavobacteriales</taxon>
        <taxon>Flavobacteriaceae</taxon>
        <taxon>Asprobacillus</taxon>
    </lineage>
</organism>
<keyword evidence="1" id="KW-0812">Transmembrane</keyword>
<comment type="caution">
    <text evidence="2">The sequence shown here is derived from an EMBL/GenBank/DDBJ whole genome shotgun (WGS) entry which is preliminary data.</text>
</comment>
<feature type="transmembrane region" description="Helical" evidence="1">
    <location>
        <begin position="49"/>
        <end position="68"/>
    </location>
</feature>
<feature type="transmembrane region" description="Helical" evidence="1">
    <location>
        <begin position="75"/>
        <end position="94"/>
    </location>
</feature>
<name>A0ABU3LC20_9FLAO</name>
<accession>A0ABU3LC20</accession>
<sequence length="135" mass="16249">MKKTLLILNSYFLLSFIKLLIILLMSLVVKGFWEEQLNIDNFNFQSISSQMLIINISPYLITLLFLLFYKRKIMLNLKGFIAFSAIGFVIFYFFDFRQTFFFIQDYKSKIYFSTLLMGVLFYLNLKFLKKMNKTR</sequence>
<evidence type="ECO:0000256" key="1">
    <source>
        <dbReference type="SAM" id="Phobius"/>
    </source>
</evidence>
<reference evidence="2 3" key="1">
    <citation type="submission" date="2023-09" db="EMBL/GenBank/DDBJ databases">
        <title>Novel taxa isolated from Blanes Bay.</title>
        <authorList>
            <person name="Rey-Velasco X."/>
            <person name="Lucena T."/>
        </authorList>
    </citation>
    <scope>NUCLEOTIDE SEQUENCE [LARGE SCALE GENOMIC DNA]</scope>
    <source>
        <strain evidence="2 3">S356</strain>
    </source>
</reference>
<feature type="transmembrane region" description="Helical" evidence="1">
    <location>
        <begin position="12"/>
        <end position="29"/>
    </location>
</feature>
<feature type="transmembrane region" description="Helical" evidence="1">
    <location>
        <begin position="110"/>
        <end position="128"/>
    </location>
</feature>
<gene>
    <name evidence="2" type="ORF">RQM59_02590</name>
</gene>
<protein>
    <submittedName>
        <fullName evidence="2">Uncharacterized protein</fullName>
    </submittedName>
</protein>
<evidence type="ECO:0000313" key="3">
    <source>
        <dbReference type="Proteomes" id="UP001257277"/>
    </source>
</evidence>